<dbReference type="EMBL" id="JAPJZH010000003">
    <property type="protein sequence ID" value="MDA4844983.1"/>
    <property type="molecule type" value="Genomic_DNA"/>
</dbReference>
<proteinExistence type="predicted"/>
<reference evidence="2" key="1">
    <citation type="submission" date="2022-11" db="EMBL/GenBank/DDBJ databases">
        <title>Hoeflea poritis sp. nov., isolated from scleractinian coral Porites lutea.</title>
        <authorList>
            <person name="Zhang G."/>
            <person name="Wei Q."/>
            <person name="Cai L."/>
        </authorList>
    </citation>
    <scope>NUCLEOTIDE SEQUENCE</scope>
    <source>
        <strain evidence="2">E7-10</strain>
    </source>
</reference>
<dbReference type="Proteomes" id="UP001148313">
    <property type="component" value="Unassembled WGS sequence"/>
</dbReference>
<feature type="domain" description="Xylose isomerase-like TIM barrel" evidence="1">
    <location>
        <begin position="40"/>
        <end position="275"/>
    </location>
</feature>
<evidence type="ECO:0000313" key="3">
    <source>
        <dbReference type="Proteomes" id="UP001148313"/>
    </source>
</evidence>
<dbReference type="SUPFAM" id="SSF51658">
    <property type="entry name" value="Xylose isomerase-like"/>
    <property type="match status" value="1"/>
</dbReference>
<dbReference type="GO" id="GO:0016853">
    <property type="term" value="F:isomerase activity"/>
    <property type="evidence" value="ECO:0007669"/>
    <property type="project" value="UniProtKB-KW"/>
</dbReference>
<name>A0ABT4VJT1_9HYPH</name>
<accession>A0ABT4VJT1</accession>
<dbReference type="PANTHER" id="PTHR12110">
    <property type="entry name" value="HYDROXYPYRUVATE ISOMERASE"/>
    <property type="match status" value="1"/>
</dbReference>
<dbReference type="Gene3D" id="3.20.20.150">
    <property type="entry name" value="Divalent-metal-dependent TIM barrel enzymes"/>
    <property type="match status" value="1"/>
</dbReference>
<dbReference type="Pfam" id="PF01261">
    <property type="entry name" value="AP_endonuc_2"/>
    <property type="match status" value="1"/>
</dbReference>
<sequence>MASFELRDFSSDHSMLALNTATLGHNVEGHGAGWSPEQVIDACAERGYGAVTWWRREIGDRAAEIGERTRAAGLEVWGLCRSPFLTGPLAPPDRQSVLDDFHASIDMAAGLGAASLTICVGGVVEGSHSMRESLKQVTSIVAEVAPVAQAANVRLALEPLNPVYGGNRSCLTTVRDAVDMCEAIDHPAVALAIDVYHVWWDLSLASELKRAGAERIVGYHLCDWLADTQDVLLDRGMMGDGVADLRHVRAAVEAAGYDGFCEVEIFSAQNWWKRDPGEVLDTCIERFRNCC</sequence>
<keyword evidence="2" id="KW-0413">Isomerase</keyword>
<dbReference type="InterPro" id="IPR050312">
    <property type="entry name" value="IolE/XylAMocC-like"/>
</dbReference>
<dbReference type="InterPro" id="IPR036237">
    <property type="entry name" value="Xyl_isomerase-like_sf"/>
</dbReference>
<dbReference type="InterPro" id="IPR013022">
    <property type="entry name" value="Xyl_isomerase-like_TIM-brl"/>
</dbReference>
<dbReference type="PANTHER" id="PTHR12110:SF52">
    <property type="entry name" value="XYLOSE ISOMERASE"/>
    <property type="match status" value="1"/>
</dbReference>
<protein>
    <submittedName>
        <fullName evidence="2">Sugar phosphate isomerase/epimerase</fullName>
    </submittedName>
</protein>
<gene>
    <name evidence="2" type="ORF">OOZ53_06455</name>
</gene>
<keyword evidence="3" id="KW-1185">Reference proteome</keyword>
<evidence type="ECO:0000313" key="2">
    <source>
        <dbReference type="EMBL" id="MDA4844983.1"/>
    </source>
</evidence>
<comment type="caution">
    <text evidence="2">The sequence shown here is derived from an EMBL/GenBank/DDBJ whole genome shotgun (WGS) entry which is preliminary data.</text>
</comment>
<organism evidence="2 3">
    <name type="scientific">Hoeflea poritis</name>
    <dbReference type="NCBI Taxonomy" id="2993659"/>
    <lineage>
        <taxon>Bacteria</taxon>
        <taxon>Pseudomonadati</taxon>
        <taxon>Pseudomonadota</taxon>
        <taxon>Alphaproteobacteria</taxon>
        <taxon>Hyphomicrobiales</taxon>
        <taxon>Rhizobiaceae</taxon>
        <taxon>Hoeflea</taxon>
    </lineage>
</organism>
<evidence type="ECO:0000259" key="1">
    <source>
        <dbReference type="Pfam" id="PF01261"/>
    </source>
</evidence>